<dbReference type="Proteomes" id="UP000319255">
    <property type="component" value="Unassembled WGS sequence"/>
</dbReference>
<dbReference type="SMART" id="SM00923">
    <property type="entry name" value="MbtH"/>
    <property type="match status" value="1"/>
</dbReference>
<dbReference type="SUPFAM" id="SSF160582">
    <property type="entry name" value="MbtH-like"/>
    <property type="match status" value="1"/>
</dbReference>
<proteinExistence type="predicted"/>
<gene>
    <name evidence="2" type="ORF">FJM51_14445</name>
</gene>
<keyword evidence="3" id="KW-1185">Reference proteome</keyword>
<dbReference type="EMBL" id="VFRP01000014">
    <property type="protein sequence ID" value="TPE49576.1"/>
    <property type="molecule type" value="Genomic_DNA"/>
</dbReference>
<organism evidence="2 3">
    <name type="scientific">Amaricoccus solimangrovi</name>
    <dbReference type="NCBI Taxonomy" id="2589815"/>
    <lineage>
        <taxon>Bacteria</taxon>
        <taxon>Pseudomonadati</taxon>
        <taxon>Pseudomonadota</taxon>
        <taxon>Alphaproteobacteria</taxon>
        <taxon>Rhodobacterales</taxon>
        <taxon>Paracoccaceae</taxon>
        <taxon>Amaricoccus</taxon>
    </lineage>
</organism>
<dbReference type="InterPro" id="IPR038020">
    <property type="entry name" value="MbtH-like_sf"/>
</dbReference>
<sequence length="67" mass="7247">MSRSTLPEAEWLVLRNHEGRQSVAPASHPVPAGWEPGGFRGPRPACLAHIAATWTDMRTEALKAAMA</sequence>
<protein>
    <submittedName>
        <fullName evidence="2">MbtH family protein</fullName>
    </submittedName>
</protein>
<name>A0A501WUN8_9RHOB</name>
<reference evidence="2 3" key="1">
    <citation type="submission" date="2019-06" db="EMBL/GenBank/DDBJ databases">
        <title>A novel bacterium of genus Amaricoccus, isolated from marine sediment.</title>
        <authorList>
            <person name="Huang H."/>
            <person name="Mo K."/>
            <person name="Hu Y."/>
        </authorList>
    </citation>
    <scope>NUCLEOTIDE SEQUENCE [LARGE SCALE GENOMIC DNA]</scope>
    <source>
        <strain evidence="2 3">HB172011</strain>
    </source>
</reference>
<dbReference type="Pfam" id="PF03621">
    <property type="entry name" value="MbtH"/>
    <property type="match status" value="1"/>
</dbReference>
<evidence type="ECO:0000259" key="1">
    <source>
        <dbReference type="SMART" id="SM00923"/>
    </source>
</evidence>
<evidence type="ECO:0000313" key="2">
    <source>
        <dbReference type="EMBL" id="TPE49576.1"/>
    </source>
</evidence>
<accession>A0A501WUN8</accession>
<dbReference type="InterPro" id="IPR005153">
    <property type="entry name" value="MbtH-like_dom"/>
</dbReference>
<comment type="caution">
    <text evidence="2">The sequence shown here is derived from an EMBL/GenBank/DDBJ whole genome shotgun (WGS) entry which is preliminary data.</text>
</comment>
<dbReference type="Gene3D" id="3.90.820.10">
    <property type="entry name" value="Structural Genomics, Unknown Function 30-nov-00 1gh9 Mol_id"/>
    <property type="match status" value="1"/>
</dbReference>
<evidence type="ECO:0000313" key="3">
    <source>
        <dbReference type="Proteomes" id="UP000319255"/>
    </source>
</evidence>
<dbReference type="AlphaFoldDB" id="A0A501WUN8"/>
<dbReference type="OrthoDB" id="7584480at2"/>
<feature type="domain" description="MbtH-like" evidence="1">
    <location>
        <begin position="2"/>
        <end position="52"/>
    </location>
</feature>
<dbReference type="RefSeq" id="WP_140454840.1">
    <property type="nucleotide sequence ID" value="NZ_VFRP01000014.1"/>
</dbReference>